<protein>
    <recommendedName>
        <fullName evidence="3">NAD-dependent epimerase/dehydratase domain-containing protein</fullName>
    </recommendedName>
</protein>
<reference evidence="4 5" key="1">
    <citation type="submission" date="2015-03" db="EMBL/GenBank/DDBJ databases">
        <title>Genome sequencing of Methylobacterium tarhaniae DSM 25844.</title>
        <authorList>
            <person name="Chaudhry V."/>
            <person name="Patil P.B."/>
        </authorList>
    </citation>
    <scope>NUCLEOTIDE SEQUENCE [LARGE SCALE GENOMIC DNA]</scope>
    <source>
        <strain evidence="4 5">DSM 25844</strain>
    </source>
</reference>
<evidence type="ECO:0000256" key="2">
    <source>
        <dbReference type="ARBA" id="ARBA00007637"/>
    </source>
</evidence>
<sequence length="303" mass="30925">MVAVTGGGGFIGSRLLRALHRAGATVRTLVGPPGAAAVAPPAGIAAWHGEIDDPAVLAPVLRDATLVLHLAGPRSVAASFGAAAAYARIHAAGTAAVVEACAGAGAARLIYVSSAEVYGQPERNPVGEEAPLAPRSPYATAKAEAEAFVRAGAAAGGFEAVIVRPFSVYGPGMAPDTLLGTLVDRARSGDPVEVFDPRPVRDYCHVDDVVAALVACCGAALPEPTRTYNLASGLGLPVEELAWRVLALAGRTDAPRVAQESDRPRSADILALVGDPARAARELGWHAATPLDHGLSAMLRRNP</sequence>
<comment type="caution">
    <text evidence="4">The sequence shown here is derived from an EMBL/GenBank/DDBJ whole genome shotgun (WGS) entry which is preliminary data.</text>
</comment>
<dbReference type="InterPro" id="IPR001509">
    <property type="entry name" value="Epimerase_deHydtase"/>
</dbReference>
<dbReference type="PATRIC" id="fig|1187852.3.peg.5070"/>
<dbReference type="Pfam" id="PF01370">
    <property type="entry name" value="Epimerase"/>
    <property type="match status" value="1"/>
</dbReference>
<organism evidence="4 5">
    <name type="scientific">Methylobacterium tarhaniae</name>
    <dbReference type="NCBI Taxonomy" id="1187852"/>
    <lineage>
        <taxon>Bacteria</taxon>
        <taxon>Pseudomonadati</taxon>
        <taxon>Pseudomonadota</taxon>
        <taxon>Alphaproteobacteria</taxon>
        <taxon>Hyphomicrobiales</taxon>
        <taxon>Methylobacteriaceae</taxon>
        <taxon>Methylobacterium</taxon>
    </lineage>
</organism>
<evidence type="ECO:0000313" key="4">
    <source>
        <dbReference type="EMBL" id="KMO43587.1"/>
    </source>
</evidence>
<evidence type="ECO:0000256" key="1">
    <source>
        <dbReference type="ARBA" id="ARBA00005125"/>
    </source>
</evidence>
<dbReference type="SUPFAM" id="SSF51735">
    <property type="entry name" value="NAD(P)-binding Rossmann-fold domains"/>
    <property type="match status" value="1"/>
</dbReference>
<dbReference type="Gene3D" id="3.40.50.720">
    <property type="entry name" value="NAD(P)-binding Rossmann-like Domain"/>
    <property type="match status" value="1"/>
</dbReference>
<dbReference type="PANTHER" id="PTHR43000">
    <property type="entry name" value="DTDP-D-GLUCOSE 4,6-DEHYDRATASE-RELATED"/>
    <property type="match status" value="1"/>
</dbReference>
<comment type="pathway">
    <text evidence="1">Bacterial outer membrane biogenesis; LPS O-antigen biosynthesis.</text>
</comment>
<gene>
    <name evidence="4" type="ORF">VQ03_07685</name>
</gene>
<dbReference type="EMBL" id="LABZ01000044">
    <property type="protein sequence ID" value="KMO43587.1"/>
    <property type="molecule type" value="Genomic_DNA"/>
</dbReference>
<comment type="similarity">
    <text evidence="2">Belongs to the NAD(P)-dependent epimerase/dehydratase family.</text>
</comment>
<dbReference type="InterPro" id="IPR036291">
    <property type="entry name" value="NAD(P)-bd_dom_sf"/>
</dbReference>
<evidence type="ECO:0000259" key="3">
    <source>
        <dbReference type="Pfam" id="PF01370"/>
    </source>
</evidence>
<keyword evidence="5" id="KW-1185">Reference proteome</keyword>
<dbReference type="Proteomes" id="UP000036449">
    <property type="component" value="Unassembled WGS sequence"/>
</dbReference>
<feature type="domain" description="NAD-dependent epimerase/dehydratase" evidence="3">
    <location>
        <begin position="2"/>
        <end position="230"/>
    </location>
</feature>
<proteinExistence type="inferred from homology"/>
<dbReference type="AlphaFoldDB" id="A0A0J6TCK7"/>
<accession>A0A0J6TCK7</accession>
<name>A0A0J6TCK7_9HYPH</name>
<evidence type="ECO:0000313" key="5">
    <source>
        <dbReference type="Proteomes" id="UP000036449"/>
    </source>
</evidence>